<comment type="caution">
    <text evidence="2">The sequence shown here is derived from an EMBL/GenBank/DDBJ whole genome shotgun (WGS) entry which is preliminary data.</text>
</comment>
<dbReference type="GO" id="GO:0005975">
    <property type="term" value="P:carbohydrate metabolic process"/>
    <property type="evidence" value="ECO:0007669"/>
    <property type="project" value="InterPro"/>
</dbReference>
<evidence type="ECO:0000313" key="3">
    <source>
        <dbReference type="Proteomes" id="UP000290407"/>
    </source>
</evidence>
<dbReference type="Gene3D" id="3.40.50.880">
    <property type="match status" value="1"/>
</dbReference>
<accession>A0A4Q2UPN7</accession>
<keyword evidence="3" id="KW-1185">Reference proteome</keyword>
<dbReference type="Gene3D" id="3.20.20.80">
    <property type="entry name" value="Glycosidases"/>
    <property type="match status" value="1"/>
</dbReference>
<dbReference type="Pfam" id="PF08532">
    <property type="entry name" value="Glyco_hydro_42M"/>
    <property type="match status" value="1"/>
</dbReference>
<sequence>MLTRRDFLQRSSLSAAGALVAWETTSGTPLQLPTQPSGVQPPAGLRFRQVHLDYHTSELITDVGAQFDPDEFADTLAKARVNSVTCFGRCHHGYIYHDTKRFPERHHPHLKRNLLKEQIEACHKRNIRVPVYLTVQWDHFTAREHPEWIVIDEHGKASGTEPFDAGFYRNLDVNTPYGDFLKEYVADLFEAVPIDGLFFDIVKVLDSSNPHTIRQMTAKGMNPALKSDRILFYNEVMANWRADMSAFVRSKDRNATIFYNSGHVGPYIRRHLPTYSHLELESLPSGGWGYLHFPLTGRYARTLGIDFLGMTGKFHTSWGDFSSLKNKAALEFECFSMLALNGKCSIGDQLAPNGKIDPATYDLIGSVYSQVEQKEPYCVDARPLVDIGVVTMEEIQPLDVTTRVPDPMMGAIRMLQEGKHQFDVIDGLTDWSGYRVLILPDQILLTDALKTKLDAYLAGGGAVLASHNSGLTPDKRAFATNAFGVSLVGEAPYSPDFIVSTGEGVSAGLPATELVVYQKANEVRVTGATVLAMTNVPYFNRTYQHFVSHRHTPSSGKPGYPAIVQNGKVIYMAHPLFSQYAQNAPRWCRQLVLNALQRLLPDPLVRTPEAPTSLLATLNSQATENRRILHLLHYVPERRGRDFDVIEDVIPLYNVAVSVKGSAKRVSLAPSGTALKFTQRNGRVEFVVPALRGHQLVVLT</sequence>
<dbReference type="InterPro" id="IPR028212">
    <property type="entry name" value="GHL6"/>
</dbReference>
<dbReference type="InterPro" id="IPR029062">
    <property type="entry name" value="Class_I_gatase-like"/>
</dbReference>
<dbReference type="Pfam" id="PF14871">
    <property type="entry name" value="GHL6"/>
    <property type="match status" value="1"/>
</dbReference>
<reference evidence="2 3" key="1">
    <citation type="submission" date="2019-01" db="EMBL/GenBank/DDBJ databases">
        <title>Spirosoma flava sp. nov., a propanil-degrading bacterium isolated from herbicide-contaminated soil.</title>
        <authorList>
            <person name="Zhang L."/>
            <person name="Jiang J.-D."/>
        </authorList>
    </citation>
    <scope>NUCLEOTIDE SEQUENCE [LARGE SCALE GENOMIC DNA]</scope>
    <source>
        <strain evidence="2 3">TY50</strain>
    </source>
</reference>
<name>A0A4Q2UPN7_9BACT</name>
<dbReference type="SUPFAM" id="SSF51445">
    <property type="entry name" value="(Trans)glycosidases"/>
    <property type="match status" value="1"/>
</dbReference>
<evidence type="ECO:0000313" key="2">
    <source>
        <dbReference type="EMBL" id="RYC71673.1"/>
    </source>
</evidence>
<feature type="domain" description="Beta-galactosidase trimerisation" evidence="1">
    <location>
        <begin position="421"/>
        <end position="483"/>
    </location>
</feature>
<dbReference type="InterPro" id="IPR017853">
    <property type="entry name" value="GH"/>
</dbReference>
<proteinExistence type="predicted"/>
<organism evidence="2 3">
    <name type="scientific">Spirosoma sordidisoli</name>
    <dbReference type="NCBI Taxonomy" id="2502893"/>
    <lineage>
        <taxon>Bacteria</taxon>
        <taxon>Pseudomonadati</taxon>
        <taxon>Bacteroidota</taxon>
        <taxon>Cytophagia</taxon>
        <taxon>Cytophagales</taxon>
        <taxon>Cytophagaceae</taxon>
        <taxon>Spirosoma</taxon>
    </lineage>
</organism>
<dbReference type="EMBL" id="SBLB01000001">
    <property type="protein sequence ID" value="RYC71673.1"/>
    <property type="molecule type" value="Genomic_DNA"/>
</dbReference>
<evidence type="ECO:0000259" key="1">
    <source>
        <dbReference type="Pfam" id="PF08532"/>
    </source>
</evidence>
<gene>
    <name evidence="2" type="ORF">EQG79_05955</name>
</gene>
<dbReference type="RefSeq" id="WP_129600593.1">
    <property type="nucleotide sequence ID" value="NZ_SBLB01000001.1"/>
</dbReference>
<protein>
    <submittedName>
        <fullName evidence="2">Beta-galactosidase</fullName>
    </submittedName>
</protein>
<dbReference type="AlphaFoldDB" id="A0A4Q2UPN7"/>
<dbReference type="GO" id="GO:0004565">
    <property type="term" value="F:beta-galactosidase activity"/>
    <property type="evidence" value="ECO:0007669"/>
    <property type="project" value="InterPro"/>
</dbReference>
<dbReference type="Proteomes" id="UP000290407">
    <property type="component" value="Unassembled WGS sequence"/>
</dbReference>
<dbReference type="CDD" id="cd03143">
    <property type="entry name" value="A4_beta-galactosidase_middle_domain"/>
    <property type="match status" value="1"/>
</dbReference>
<dbReference type="SUPFAM" id="SSF52317">
    <property type="entry name" value="Class I glutamine amidotransferase-like"/>
    <property type="match status" value="1"/>
</dbReference>
<dbReference type="InterPro" id="IPR013738">
    <property type="entry name" value="Beta_galactosidase_Trimer"/>
</dbReference>